<dbReference type="OrthoDB" id="10332482at2759"/>
<comment type="caution">
    <text evidence="2">The sequence shown here is derived from an EMBL/GenBank/DDBJ whole genome shotgun (WGS) entry which is preliminary data.</text>
</comment>
<evidence type="ECO:0000256" key="1">
    <source>
        <dbReference type="SAM" id="SignalP"/>
    </source>
</evidence>
<dbReference type="Proteomes" id="UP000244722">
    <property type="component" value="Unassembled WGS sequence"/>
</dbReference>
<reference evidence="2 3" key="1">
    <citation type="submission" date="2017-04" db="EMBL/GenBank/DDBJ databases">
        <title>Draft genome sequence of Tuber borchii Vittad., a whitish edible truffle.</title>
        <authorList>
            <consortium name="DOE Joint Genome Institute"/>
            <person name="Murat C."/>
            <person name="Kuo A."/>
            <person name="Barry K.W."/>
            <person name="Clum A."/>
            <person name="Dockter R.B."/>
            <person name="Fauchery L."/>
            <person name="Iotti M."/>
            <person name="Kohler A."/>
            <person name="Labutti K."/>
            <person name="Lindquist E.A."/>
            <person name="Lipzen A."/>
            <person name="Ohm R.A."/>
            <person name="Wang M."/>
            <person name="Grigoriev I.V."/>
            <person name="Zambonelli A."/>
            <person name="Martin F.M."/>
        </authorList>
    </citation>
    <scope>NUCLEOTIDE SEQUENCE [LARGE SCALE GENOMIC DNA]</scope>
    <source>
        <strain evidence="2 3">Tbo3840</strain>
    </source>
</reference>
<feature type="signal peptide" evidence="1">
    <location>
        <begin position="1"/>
        <end position="20"/>
    </location>
</feature>
<accession>A0A2T6ZZ97</accession>
<gene>
    <name evidence="2" type="ORF">B9Z19DRAFT_1122963</name>
</gene>
<feature type="chain" id="PRO_5015420427" description="Hydrophobic surface binding protein A-domain-containing protein" evidence="1">
    <location>
        <begin position="21"/>
        <end position="181"/>
    </location>
</feature>
<evidence type="ECO:0000313" key="3">
    <source>
        <dbReference type="Proteomes" id="UP000244722"/>
    </source>
</evidence>
<keyword evidence="3" id="KW-1185">Reference proteome</keyword>
<organism evidence="2 3">
    <name type="scientific">Tuber borchii</name>
    <name type="common">White truffle</name>
    <dbReference type="NCBI Taxonomy" id="42251"/>
    <lineage>
        <taxon>Eukaryota</taxon>
        <taxon>Fungi</taxon>
        <taxon>Dikarya</taxon>
        <taxon>Ascomycota</taxon>
        <taxon>Pezizomycotina</taxon>
        <taxon>Pezizomycetes</taxon>
        <taxon>Pezizales</taxon>
        <taxon>Tuberaceae</taxon>
        <taxon>Tuber</taxon>
    </lineage>
</organism>
<sequence>MLRLQNIVLLFCFFFTTVFASAIVTRDITTLVDSLNAEGSAMETLTTQTSAFTSADCSVLGGLLTQTVLLENKIQQAGTDIAASPGSLTALECDQIKTAISNLLPAHSLGLYLTSAKKPDFIACGLPMAGIKDGMTNMRAKTATIFTNLIPKVSGACALSIRYSRNALLGYWDLAITGYQW</sequence>
<name>A0A2T6ZZ97_TUBBO</name>
<proteinExistence type="predicted"/>
<protein>
    <recommendedName>
        <fullName evidence="4">Hydrophobic surface binding protein A-domain-containing protein</fullName>
    </recommendedName>
</protein>
<dbReference type="EMBL" id="NESQ01000056">
    <property type="protein sequence ID" value="PUU80817.1"/>
    <property type="molecule type" value="Genomic_DNA"/>
</dbReference>
<evidence type="ECO:0008006" key="4">
    <source>
        <dbReference type="Google" id="ProtNLM"/>
    </source>
</evidence>
<keyword evidence="1" id="KW-0732">Signal</keyword>
<dbReference type="AlphaFoldDB" id="A0A2T6ZZ97"/>
<evidence type="ECO:0000313" key="2">
    <source>
        <dbReference type="EMBL" id="PUU80817.1"/>
    </source>
</evidence>